<dbReference type="STRING" id="1296121.A0A1A5ZV15"/>
<proteinExistence type="predicted"/>
<evidence type="ECO:0000313" key="7">
    <source>
        <dbReference type="EMBL" id="OBR81646.1"/>
    </source>
</evidence>
<dbReference type="PANTHER" id="PTHR43341">
    <property type="entry name" value="AMINO ACID PERMEASE"/>
    <property type="match status" value="1"/>
</dbReference>
<dbReference type="GO" id="GO:0016020">
    <property type="term" value="C:membrane"/>
    <property type="evidence" value="ECO:0007669"/>
    <property type="project" value="UniProtKB-SubCell"/>
</dbReference>
<dbReference type="InterPro" id="IPR004841">
    <property type="entry name" value="AA-permease/SLC12A_dom"/>
</dbReference>
<dbReference type="RefSeq" id="XP_018259488.1">
    <property type="nucleotide sequence ID" value="XM_018411676.1"/>
</dbReference>
<keyword evidence="2 5" id="KW-0812">Transmembrane</keyword>
<dbReference type="InterPro" id="IPR050524">
    <property type="entry name" value="APC_YAT"/>
</dbReference>
<organism evidence="7">
    <name type="scientific">Kwoniella dejecticola CBS 10117</name>
    <dbReference type="NCBI Taxonomy" id="1296121"/>
    <lineage>
        <taxon>Eukaryota</taxon>
        <taxon>Fungi</taxon>
        <taxon>Dikarya</taxon>
        <taxon>Basidiomycota</taxon>
        <taxon>Agaricomycotina</taxon>
        <taxon>Tremellomycetes</taxon>
        <taxon>Tremellales</taxon>
        <taxon>Cryptococcaceae</taxon>
        <taxon>Kwoniella</taxon>
    </lineage>
</organism>
<reference evidence="8" key="3">
    <citation type="submission" date="2024-02" db="EMBL/GenBank/DDBJ databases">
        <title>Comparative genomics of Cryptococcus and Kwoniella reveals pathogenesis evolution and contrasting modes of karyotype evolution via chromosome fusion or intercentromeric recombination.</title>
        <authorList>
            <person name="Coelho M.A."/>
            <person name="David-Palma M."/>
            <person name="Shea T."/>
            <person name="Bowers K."/>
            <person name="McGinley-Smith S."/>
            <person name="Mohammad A.W."/>
            <person name="Gnirke A."/>
            <person name="Yurkov A.M."/>
            <person name="Nowrousian M."/>
            <person name="Sun S."/>
            <person name="Cuomo C.A."/>
            <person name="Heitman J."/>
        </authorList>
    </citation>
    <scope>NUCLEOTIDE SEQUENCE</scope>
    <source>
        <strain evidence="8">CBS 10117</strain>
    </source>
</reference>
<keyword evidence="3 5" id="KW-1133">Transmembrane helix</keyword>
<feature type="transmembrane region" description="Helical" evidence="5">
    <location>
        <begin position="86"/>
        <end position="105"/>
    </location>
</feature>
<accession>A0A1A5ZV15</accession>
<dbReference type="Gene3D" id="1.20.1740.10">
    <property type="entry name" value="Amino acid/polyamine transporter I"/>
    <property type="match status" value="1"/>
</dbReference>
<evidence type="ECO:0000256" key="5">
    <source>
        <dbReference type="SAM" id="Phobius"/>
    </source>
</evidence>
<keyword evidence="4 5" id="KW-0472">Membrane</keyword>
<protein>
    <recommendedName>
        <fullName evidence="6">Amino acid permease/ SLC12A domain-containing protein</fullName>
    </recommendedName>
</protein>
<dbReference type="Pfam" id="PF00324">
    <property type="entry name" value="AA_permease"/>
    <property type="match status" value="1"/>
</dbReference>
<keyword evidence="9" id="KW-1185">Reference proteome</keyword>
<evidence type="ECO:0000256" key="3">
    <source>
        <dbReference type="ARBA" id="ARBA00022989"/>
    </source>
</evidence>
<dbReference type="GeneID" id="28972116"/>
<reference evidence="8" key="2">
    <citation type="submission" date="2013-07" db="EMBL/GenBank/DDBJ databases">
        <authorList>
            <consortium name="The Broad Institute Genome Sequencing Platform"/>
            <person name="Cuomo C."/>
            <person name="Litvintseva A."/>
            <person name="Chen Y."/>
            <person name="Heitman J."/>
            <person name="Sun S."/>
            <person name="Springer D."/>
            <person name="Dromer F."/>
            <person name="Young S.K."/>
            <person name="Zeng Q."/>
            <person name="Gargeya S."/>
            <person name="Fitzgerald M."/>
            <person name="Abouelleil A."/>
            <person name="Alvarado L."/>
            <person name="Berlin A.M."/>
            <person name="Chapman S.B."/>
            <person name="Dewar J."/>
            <person name="Goldberg J."/>
            <person name="Griggs A."/>
            <person name="Gujja S."/>
            <person name="Hansen M."/>
            <person name="Howarth C."/>
            <person name="Imamovic A."/>
            <person name="Larimer J."/>
            <person name="McCowan C."/>
            <person name="Murphy C."/>
            <person name="Pearson M."/>
            <person name="Priest M."/>
            <person name="Roberts A."/>
            <person name="Saif S."/>
            <person name="Shea T."/>
            <person name="Sykes S."/>
            <person name="Wortman J."/>
            <person name="Nusbaum C."/>
            <person name="Birren B."/>
        </authorList>
    </citation>
    <scope>NUCLEOTIDE SEQUENCE</scope>
    <source>
        <strain evidence="8">CBS 10117</strain>
    </source>
</reference>
<dbReference type="EMBL" id="CP144537">
    <property type="protein sequence ID" value="WWC63721.1"/>
    <property type="molecule type" value="Genomic_DNA"/>
</dbReference>
<sequence length="186" mass="19940">MAVDSASAALAQANKAGTAGGASALPFVVAVIQAGIRFVPSIANPGLLVFTISAANSDQYIASRTLYGMARDGHAPKIFMKCNKRGVPWVAFCITSPFMMLAYLVSSSNSLTVFNYFSSAISLFGETHLDLYPIQPYRLHASDESTGRLAGNAPLPSSIHALLFILLPIRHLPRLLLQGLRRIHVV</sequence>
<dbReference type="Proteomes" id="UP000078595">
    <property type="component" value="Chromosome 8"/>
</dbReference>
<evidence type="ECO:0000256" key="2">
    <source>
        <dbReference type="ARBA" id="ARBA00022692"/>
    </source>
</evidence>
<dbReference type="VEuPathDB" id="FungiDB:I303_08417"/>
<evidence type="ECO:0000313" key="8">
    <source>
        <dbReference type="EMBL" id="WWC63721.1"/>
    </source>
</evidence>
<feature type="domain" description="Amino acid permease/ SLC12A" evidence="6">
    <location>
        <begin position="23"/>
        <end position="123"/>
    </location>
</feature>
<comment type="subcellular location">
    <subcellularLocation>
        <location evidence="1">Membrane</location>
        <topology evidence="1">Multi-pass membrane protein</topology>
    </subcellularLocation>
</comment>
<dbReference type="AlphaFoldDB" id="A0A1A5ZV15"/>
<reference evidence="7" key="1">
    <citation type="submission" date="2013-07" db="EMBL/GenBank/DDBJ databases">
        <title>The Genome Sequence of Cryptococcus dejecticola CBS10117.</title>
        <authorList>
            <consortium name="The Broad Institute Genome Sequencing Platform"/>
            <person name="Cuomo C."/>
            <person name="Litvintseva A."/>
            <person name="Chen Y."/>
            <person name="Heitman J."/>
            <person name="Sun S."/>
            <person name="Springer D."/>
            <person name="Dromer F."/>
            <person name="Young S.K."/>
            <person name="Zeng Q."/>
            <person name="Gargeya S."/>
            <person name="Fitzgerald M."/>
            <person name="Abouelleil A."/>
            <person name="Alvarado L."/>
            <person name="Berlin A.M."/>
            <person name="Chapman S.B."/>
            <person name="Dewar J."/>
            <person name="Goldberg J."/>
            <person name="Griggs A."/>
            <person name="Gujja S."/>
            <person name="Hansen M."/>
            <person name="Howarth C."/>
            <person name="Imamovic A."/>
            <person name="Larimer J."/>
            <person name="McCowan C."/>
            <person name="Murphy C."/>
            <person name="Pearson M."/>
            <person name="Priest M."/>
            <person name="Roberts A."/>
            <person name="Saif S."/>
            <person name="Shea T."/>
            <person name="Sykes S."/>
            <person name="Wortman J."/>
            <person name="Nusbaum C."/>
            <person name="Birren B."/>
        </authorList>
    </citation>
    <scope>NUCLEOTIDE SEQUENCE [LARGE SCALE GENOMIC DNA]</scope>
    <source>
        <strain evidence="7">CBS 10117</strain>
    </source>
</reference>
<dbReference type="GO" id="GO:0015171">
    <property type="term" value="F:amino acid transmembrane transporter activity"/>
    <property type="evidence" value="ECO:0007669"/>
    <property type="project" value="TreeGrafter"/>
</dbReference>
<dbReference type="PANTHER" id="PTHR43341:SF9">
    <property type="entry name" value="DICARBOXYLIC AMINO ACID PERMEASE"/>
    <property type="match status" value="1"/>
</dbReference>
<dbReference type="KEGG" id="kdj:28972116"/>
<gene>
    <name evidence="7" type="ORF">I303_08417</name>
    <name evidence="8" type="ORF">I303_106326</name>
</gene>
<dbReference type="EMBL" id="KI894037">
    <property type="protein sequence ID" value="OBR81646.1"/>
    <property type="molecule type" value="Genomic_DNA"/>
</dbReference>
<name>A0A1A5ZV15_9TREE</name>
<evidence type="ECO:0000313" key="9">
    <source>
        <dbReference type="Proteomes" id="UP000078595"/>
    </source>
</evidence>
<evidence type="ECO:0000256" key="1">
    <source>
        <dbReference type="ARBA" id="ARBA00004141"/>
    </source>
</evidence>
<dbReference type="OrthoDB" id="10062876at2759"/>
<evidence type="ECO:0000256" key="4">
    <source>
        <dbReference type="ARBA" id="ARBA00023136"/>
    </source>
</evidence>
<evidence type="ECO:0000259" key="6">
    <source>
        <dbReference type="Pfam" id="PF00324"/>
    </source>
</evidence>